<name>A0ABQ2JLC0_9SPHN</name>
<dbReference type="EMBL" id="BMLK01000008">
    <property type="protein sequence ID" value="GGN49228.1"/>
    <property type="molecule type" value="Genomic_DNA"/>
</dbReference>
<protein>
    <submittedName>
        <fullName evidence="2">Serine hydrolase</fullName>
    </submittedName>
</protein>
<accession>A0ABQ2JLC0</accession>
<dbReference type="InterPro" id="IPR012338">
    <property type="entry name" value="Beta-lactam/transpept-like"/>
</dbReference>
<dbReference type="SUPFAM" id="SSF56601">
    <property type="entry name" value="beta-lactamase/transpeptidase-like"/>
    <property type="match status" value="1"/>
</dbReference>
<dbReference type="PANTHER" id="PTHR43283:SF3">
    <property type="entry name" value="BETA-LACTAMASE FAMILY PROTEIN (AFU_ORTHOLOGUE AFUA_5G07500)"/>
    <property type="match status" value="1"/>
</dbReference>
<comment type="caution">
    <text evidence="2">The sequence shown here is derived from an EMBL/GenBank/DDBJ whole genome shotgun (WGS) entry which is preliminary data.</text>
</comment>
<gene>
    <name evidence="2" type="ORF">GCM10011349_19620</name>
</gene>
<organism evidence="2 3">
    <name type="scientific">Novosphingobium indicum</name>
    <dbReference type="NCBI Taxonomy" id="462949"/>
    <lineage>
        <taxon>Bacteria</taxon>
        <taxon>Pseudomonadati</taxon>
        <taxon>Pseudomonadota</taxon>
        <taxon>Alphaproteobacteria</taxon>
        <taxon>Sphingomonadales</taxon>
        <taxon>Sphingomonadaceae</taxon>
        <taxon>Novosphingobium</taxon>
    </lineage>
</organism>
<dbReference type="InterPro" id="IPR001466">
    <property type="entry name" value="Beta-lactam-related"/>
</dbReference>
<dbReference type="Gene3D" id="3.40.710.10">
    <property type="entry name" value="DD-peptidase/beta-lactamase superfamily"/>
    <property type="match status" value="1"/>
</dbReference>
<evidence type="ECO:0000313" key="3">
    <source>
        <dbReference type="Proteomes" id="UP000605099"/>
    </source>
</evidence>
<dbReference type="Proteomes" id="UP000605099">
    <property type="component" value="Unassembled WGS sequence"/>
</dbReference>
<feature type="domain" description="Beta-lactamase-related" evidence="1">
    <location>
        <begin position="5"/>
        <end position="373"/>
    </location>
</feature>
<dbReference type="PANTHER" id="PTHR43283">
    <property type="entry name" value="BETA-LACTAMASE-RELATED"/>
    <property type="match status" value="1"/>
</dbReference>
<proteinExistence type="predicted"/>
<dbReference type="GO" id="GO:0016787">
    <property type="term" value="F:hydrolase activity"/>
    <property type="evidence" value="ECO:0007669"/>
    <property type="project" value="UniProtKB-KW"/>
</dbReference>
<keyword evidence="2" id="KW-0378">Hydrolase</keyword>
<reference evidence="3" key="1">
    <citation type="journal article" date="2019" name="Int. J. Syst. Evol. Microbiol.">
        <title>The Global Catalogue of Microorganisms (GCM) 10K type strain sequencing project: providing services to taxonomists for standard genome sequencing and annotation.</title>
        <authorList>
            <consortium name="The Broad Institute Genomics Platform"/>
            <consortium name="The Broad Institute Genome Sequencing Center for Infectious Disease"/>
            <person name="Wu L."/>
            <person name="Ma J."/>
        </authorList>
    </citation>
    <scope>NUCLEOTIDE SEQUENCE [LARGE SCALE GENOMIC DNA]</scope>
    <source>
        <strain evidence="3">CGMCC 1.6784</strain>
    </source>
</reference>
<dbReference type="InterPro" id="IPR050789">
    <property type="entry name" value="Diverse_Enzym_Activities"/>
</dbReference>
<sequence length="383" mass="41190">MIAAGELPQALVLIEQDGKPLIEITTGFADIERGKPIARDAIFRLYSMSKPITTVAILQLAEAGKLALDDPIGVYLPELADLQVWDGTASDPVRTVSAERPVTILDLLTHTSGITYEFMGDTPVHRYYRTHGVGRATPVTSGKSQVSPAGSLDELITRLGKAPLLHQPGDRFSYGFSTTVLGALIEKVSGETLDAYFQTHIFDPLEMTDTTFVVSDEKASRLVVEYSATAQGLKAVDRLETSEYRDPARLRDGGGALAGTLEDYRHFAQMLANRGVWHGQRVLSAASVDAMFSPRLRTGGGPDLDIPFGLGLGIGDAGTEARGGVPVGAGSWSGSANSYFFADPVHKIVTILMTNELTPGPFMARTWKLRAAIDRATLAMAKR</sequence>
<evidence type="ECO:0000313" key="2">
    <source>
        <dbReference type="EMBL" id="GGN49228.1"/>
    </source>
</evidence>
<evidence type="ECO:0000259" key="1">
    <source>
        <dbReference type="Pfam" id="PF00144"/>
    </source>
</evidence>
<keyword evidence="3" id="KW-1185">Reference proteome</keyword>
<dbReference type="Pfam" id="PF00144">
    <property type="entry name" value="Beta-lactamase"/>
    <property type="match status" value="1"/>
</dbReference>